<name>A0A2S5D3Q0_LYSSH</name>
<reference evidence="1 2" key="1">
    <citation type="submission" date="2017-11" db="EMBL/GenBank/DDBJ databases">
        <title>Genome sequence of Lysinibacillus sphaericus, a lignin-degrading bacteria isolated from municipal solid waste soil.</title>
        <authorList>
            <person name="Persinoti G.F."/>
            <person name="Paixao D.A."/>
            <person name="Bugg T.D."/>
            <person name="Squina F.M."/>
        </authorList>
    </citation>
    <scope>NUCLEOTIDE SEQUENCE [LARGE SCALE GENOMIC DNA]</scope>
    <source>
        <strain evidence="1 2">A1</strain>
    </source>
</reference>
<proteinExistence type="predicted"/>
<gene>
    <name evidence="1" type="ORF">LYSIN_02489</name>
</gene>
<dbReference type="AlphaFoldDB" id="A0A2S5D3Q0"/>
<evidence type="ECO:0000313" key="2">
    <source>
        <dbReference type="Proteomes" id="UP000237319"/>
    </source>
</evidence>
<comment type="caution">
    <text evidence="1">The sequence shown here is derived from an EMBL/GenBank/DDBJ whole genome shotgun (WGS) entry which is preliminary data.</text>
</comment>
<protein>
    <submittedName>
        <fullName evidence="1">Uncharacterized protein</fullName>
    </submittedName>
</protein>
<dbReference type="EMBL" id="PGLV01000001">
    <property type="protein sequence ID" value="POZ57705.1"/>
    <property type="molecule type" value="Genomic_DNA"/>
</dbReference>
<organism evidence="1 2">
    <name type="scientific">Lysinibacillus sphaericus</name>
    <name type="common">Bacillus sphaericus</name>
    <dbReference type="NCBI Taxonomy" id="1421"/>
    <lineage>
        <taxon>Bacteria</taxon>
        <taxon>Bacillati</taxon>
        <taxon>Bacillota</taxon>
        <taxon>Bacilli</taxon>
        <taxon>Bacillales</taxon>
        <taxon>Bacillaceae</taxon>
        <taxon>Lysinibacillus</taxon>
    </lineage>
</organism>
<dbReference type="Proteomes" id="UP000237319">
    <property type="component" value="Unassembled WGS sequence"/>
</dbReference>
<sequence length="30" mass="3577">MDVSFLVDKGDFKYEQLFMEYTRQTAGIIM</sequence>
<keyword evidence="2" id="KW-1185">Reference proteome</keyword>
<evidence type="ECO:0000313" key="1">
    <source>
        <dbReference type="EMBL" id="POZ57705.1"/>
    </source>
</evidence>
<accession>A0A2S5D3Q0</accession>